<feature type="compositionally biased region" description="Low complexity" evidence="1">
    <location>
        <begin position="17"/>
        <end position="28"/>
    </location>
</feature>
<evidence type="ECO:0000313" key="2">
    <source>
        <dbReference type="EMBL" id="GAA1831778.1"/>
    </source>
</evidence>
<dbReference type="EMBL" id="BAAALT010000271">
    <property type="protein sequence ID" value="GAA1831778.1"/>
    <property type="molecule type" value="Genomic_DNA"/>
</dbReference>
<proteinExistence type="predicted"/>
<reference evidence="2 3" key="1">
    <citation type="journal article" date="2019" name="Int. J. Syst. Evol. Microbiol.">
        <title>The Global Catalogue of Microorganisms (GCM) 10K type strain sequencing project: providing services to taxonomists for standard genome sequencing and annotation.</title>
        <authorList>
            <consortium name="The Broad Institute Genomics Platform"/>
            <consortium name="The Broad Institute Genome Sequencing Center for Infectious Disease"/>
            <person name="Wu L."/>
            <person name="Ma J."/>
        </authorList>
    </citation>
    <scope>NUCLEOTIDE SEQUENCE [LARGE SCALE GENOMIC DNA]</scope>
    <source>
        <strain evidence="2 3">JCM 13250</strain>
    </source>
</reference>
<sequence length="265" mass="27893">MVDGELVDEYDGRARPVDATTDDTVVTDARADHDPDDDSDEVVDDGEPGADGPDAATTFDHAADEDEDIVADDEPTALTDEAADDDDDDALDRDTVAGHDAAADEDLPDADLADEADALTAADADAVTPFTPDEGADAEPVVPADTLPGYDATPGPAEPTAVDEPAALVPGAVTDEPGAGRWADADGQAFRDRWRDVQLRFVDDPRGAAAEAGTLVGEAVEAFTAALARQRQELDAWQSTEGDDTEIFRVAVRRYRDLLDKIVSS</sequence>
<keyword evidence="3" id="KW-1185">Reference proteome</keyword>
<protein>
    <submittedName>
        <fullName evidence="2">Uncharacterized protein</fullName>
    </submittedName>
</protein>
<feature type="region of interest" description="Disordered" evidence="1">
    <location>
        <begin position="1"/>
        <end position="183"/>
    </location>
</feature>
<evidence type="ECO:0000256" key="1">
    <source>
        <dbReference type="SAM" id="MobiDB-lite"/>
    </source>
</evidence>
<organism evidence="2 3">
    <name type="scientific">Luedemannella flava</name>
    <dbReference type="NCBI Taxonomy" id="349316"/>
    <lineage>
        <taxon>Bacteria</taxon>
        <taxon>Bacillati</taxon>
        <taxon>Actinomycetota</taxon>
        <taxon>Actinomycetes</taxon>
        <taxon>Micromonosporales</taxon>
        <taxon>Micromonosporaceae</taxon>
        <taxon>Luedemannella</taxon>
    </lineage>
</organism>
<name>A0ABN2MPU8_9ACTN</name>
<feature type="compositionally biased region" description="Acidic residues" evidence="1">
    <location>
        <begin position="63"/>
        <end position="91"/>
    </location>
</feature>
<dbReference type="Proteomes" id="UP001500218">
    <property type="component" value="Unassembled WGS sequence"/>
</dbReference>
<accession>A0ABN2MPU8</accession>
<comment type="caution">
    <text evidence="2">The sequence shown here is derived from an EMBL/GenBank/DDBJ whole genome shotgun (WGS) entry which is preliminary data.</text>
</comment>
<feature type="compositionally biased region" description="Acidic residues" evidence="1">
    <location>
        <begin position="34"/>
        <end position="48"/>
    </location>
</feature>
<feature type="compositionally biased region" description="Acidic residues" evidence="1">
    <location>
        <begin position="103"/>
        <end position="117"/>
    </location>
</feature>
<evidence type="ECO:0000313" key="3">
    <source>
        <dbReference type="Proteomes" id="UP001500218"/>
    </source>
</evidence>
<gene>
    <name evidence="2" type="ORF">GCM10009682_57920</name>
</gene>